<feature type="region of interest" description="Disordered" evidence="1">
    <location>
        <begin position="404"/>
        <end position="432"/>
    </location>
</feature>
<feature type="region of interest" description="Disordered" evidence="1">
    <location>
        <begin position="149"/>
        <end position="233"/>
    </location>
</feature>
<protein>
    <recommendedName>
        <fullName evidence="4">DNA-binding protein BIN4</fullName>
    </recommendedName>
</protein>
<evidence type="ECO:0000313" key="3">
    <source>
        <dbReference type="Proteomes" id="UP001291623"/>
    </source>
</evidence>
<name>A0AAE1V7A2_9SOLA</name>
<dbReference type="PANTHER" id="PTHR34810">
    <property type="entry name" value="DNA-BINDING PROTEIN BIN4"/>
    <property type="match status" value="1"/>
</dbReference>
<feature type="compositionally biased region" description="Basic and acidic residues" evidence="1">
    <location>
        <begin position="175"/>
        <end position="197"/>
    </location>
</feature>
<dbReference type="EMBL" id="JAVYJV010000016">
    <property type="protein sequence ID" value="KAK4351054.1"/>
    <property type="molecule type" value="Genomic_DNA"/>
</dbReference>
<dbReference type="GO" id="GO:0003690">
    <property type="term" value="F:double-stranded DNA binding"/>
    <property type="evidence" value="ECO:0007669"/>
    <property type="project" value="InterPro"/>
</dbReference>
<sequence>MSESREESPDWLRTFQAPAAITLSSGSESPFDKDHLSDDEDSINLSKLFQKDKTSLSEAKTRQDGDESQLSKMSEVNSPVKKEKVDRTPTRKRKKENQSEKEGKSTDKVLTKRRALEKSFTDKEPSPPVCTLSSDSQYGVGHLVSSFDQFLEEPSPPVCTLSSDSESPHDGSSIKVEEVLDKELLRHDAKATKKEENNVPSKQKSPKKKMKKEEQEKKIKQESQLNEEKEDTDAVEENILEKQSGPNLSSSRLPLVLPEKVQRTKALVECEGDSVDLSGDVGAVGRIIISDGPSGNHEMLLDLKGTIYKTTILPSRTFCVVSFGPSEAKVEAIMNDFIQLKSQSNVYDAETMVEGRGTLDGFTFDSDEEAENLPRPASQGEQNENVDHQNDHILRFKLAVQAMEQKKGKKGTKIPKKVKKKPQVQKKSKSKK</sequence>
<feature type="compositionally biased region" description="Basic and acidic residues" evidence="1">
    <location>
        <begin position="211"/>
        <end position="221"/>
    </location>
</feature>
<feature type="compositionally biased region" description="Basic residues" evidence="1">
    <location>
        <begin position="407"/>
        <end position="432"/>
    </location>
</feature>
<dbReference type="InterPro" id="IPR033246">
    <property type="entry name" value="BIN4"/>
</dbReference>
<evidence type="ECO:0000313" key="2">
    <source>
        <dbReference type="EMBL" id="KAK4351054.1"/>
    </source>
</evidence>
<keyword evidence="3" id="KW-1185">Reference proteome</keyword>
<dbReference type="Proteomes" id="UP001291623">
    <property type="component" value="Unassembled WGS sequence"/>
</dbReference>
<dbReference type="GO" id="GO:0005634">
    <property type="term" value="C:nucleus"/>
    <property type="evidence" value="ECO:0007669"/>
    <property type="project" value="TreeGrafter"/>
</dbReference>
<proteinExistence type="predicted"/>
<feature type="compositionally biased region" description="Basic and acidic residues" evidence="1">
    <location>
        <begin position="96"/>
        <end position="125"/>
    </location>
</feature>
<evidence type="ECO:0000256" key="1">
    <source>
        <dbReference type="SAM" id="MobiDB-lite"/>
    </source>
</evidence>
<dbReference type="AlphaFoldDB" id="A0AAE1V7A2"/>
<feature type="compositionally biased region" description="Low complexity" evidence="1">
    <location>
        <begin position="162"/>
        <end position="173"/>
    </location>
</feature>
<feature type="compositionally biased region" description="Basic and acidic residues" evidence="1">
    <location>
        <begin position="1"/>
        <end position="10"/>
    </location>
</feature>
<feature type="region of interest" description="Disordered" evidence="1">
    <location>
        <begin position="1"/>
        <end position="136"/>
    </location>
</feature>
<feature type="compositionally biased region" description="Basic and acidic residues" evidence="1">
    <location>
        <begin position="49"/>
        <end position="65"/>
    </location>
</feature>
<dbReference type="GO" id="GO:0051276">
    <property type="term" value="P:chromosome organization"/>
    <property type="evidence" value="ECO:0007669"/>
    <property type="project" value="TreeGrafter"/>
</dbReference>
<dbReference type="PANTHER" id="PTHR34810:SF1">
    <property type="entry name" value="DNA-BINDING PROTEIN BIN4"/>
    <property type="match status" value="1"/>
</dbReference>
<feature type="region of interest" description="Disordered" evidence="1">
    <location>
        <begin position="360"/>
        <end position="391"/>
    </location>
</feature>
<feature type="compositionally biased region" description="Basic and acidic residues" evidence="1">
    <location>
        <begin position="80"/>
        <end position="89"/>
    </location>
</feature>
<evidence type="ECO:0008006" key="4">
    <source>
        <dbReference type="Google" id="ProtNLM"/>
    </source>
</evidence>
<feature type="compositionally biased region" description="Polar residues" evidence="1">
    <location>
        <begin position="68"/>
        <end position="77"/>
    </location>
</feature>
<dbReference type="GO" id="GO:0042023">
    <property type="term" value="P:DNA endoreduplication"/>
    <property type="evidence" value="ECO:0007669"/>
    <property type="project" value="InterPro"/>
</dbReference>
<accession>A0AAE1V7A2</accession>
<comment type="caution">
    <text evidence="2">The sequence shown here is derived from an EMBL/GenBank/DDBJ whole genome shotgun (WGS) entry which is preliminary data.</text>
</comment>
<dbReference type="GO" id="GO:0009330">
    <property type="term" value="C:DNA topoisomerase type II (double strand cut, ATP-hydrolyzing) complex"/>
    <property type="evidence" value="ECO:0007669"/>
    <property type="project" value="InterPro"/>
</dbReference>
<reference evidence="2" key="1">
    <citation type="submission" date="2023-12" db="EMBL/GenBank/DDBJ databases">
        <title>Genome assembly of Anisodus tanguticus.</title>
        <authorList>
            <person name="Wang Y.-J."/>
        </authorList>
    </citation>
    <scope>NUCLEOTIDE SEQUENCE</scope>
    <source>
        <strain evidence="2">KB-2021</strain>
        <tissue evidence="2">Leaf</tissue>
    </source>
</reference>
<gene>
    <name evidence="2" type="ORF">RND71_030367</name>
</gene>
<organism evidence="2 3">
    <name type="scientific">Anisodus tanguticus</name>
    <dbReference type="NCBI Taxonomy" id="243964"/>
    <lineage>
        <taxon>Eukaryota</taxon>
        <taxon>Viridiplantae</taxon>
        <taxon>Streptophyta</taxon>
        <taxon>Embryophyta</taxon>
        <taxon>Tracheophyta</taxon>
        <taxon>Spermatophyta</taxon>
        <taxon>Magnoliopsida</taxon>
        <taxon>eudicotyledons</taxon>
        <taxon>Gunneridae</taxon>
        <taxon>Pentapetalae</taxon>
        <taxon>asterids</taxon>
        <taxon>lamiids</taxon>
        <taxon>Solanales</taxon>
        <taxon>Solanaceae</taxon>
        <taxon>Solanoideae</taxon>
        <taxon>Hyoscyameae</taxon>
        <taxon>Anisodus</taxon>
    </lineage>
</organism>